<dbReference type="PANTHER" id="PTHR37464:SF1">
    <property type="entry name" value="BLL2463 PROTEIN"/>
    <property type="match status" value="1"/>
</dbReference>
<gene>
    <name evidence="3" type="ORF">GCM10011416_22430</name>
</gene>
<keyword evidence="1" id="KW-0472">Membrane</keyword>
<keyword evidence="4" id="KW-1185">Reference proteome</keyword>
<dbReference type="EMBL" id="BMJW01000003">
    <property type="protein sequence ID" value="GGH03066.1"/>
    <property type="molecule type" value="Genomic_DNA"/>
</dbReference>
<evidence type="ECO:0000256" key="1">
    <source>
        <dbReference type="SAM" id="Phobius"/>
    </source>
</evidence>
<dbReference type="InterPro" id="IPR024163">
    <property type="entry name" value="Aerotolerance_reg_N"/>
</dbReference>
<dbReference type="PANTHER" id="PTHR37464">
    <property type="entry name" value="BLL2463 PROTEIN"/>
    <property type="match status" value="1"/>
</dbReference>
<evidence type="ECO:0000313" key="3">
    <source>
        <dbReference type="EMBL" id="GGH03066.1"/>
    </source>
</evidence>
<proteinExistence type="predicted"/>
<dbReference type="InterPro" id="IPR011933">
    <property type="entry name" value="Double_TM_dom"/>
</dbReference>
<feature type="transmembrane region" description="Helical" evidence="1">
    <location>
        <begin position="6"/>
        <end position="24"/>
    </location>
</feature>
<dbReference type="Pfam" id="PF07584">
    <property type="entry name" value="BatA"/>
    <property type="match status" value="1"/>
</dbReference>
<keyword evidence="1" id="KW-1133">Transmembrane helix</keyword>
<dbReference type="NCBIfam" id="TIGR02226">
    <property type="entry name" value="two_anch"/>
    <property type="match status" value="1"/>
</dbReference>
<reference evidence="3" key="1">
    <citation type="journal article" date="2014" name="Int. J. Syst. Evol. Microbiol.">
        <title>Complete genome sequence of Corynebacterium casei LMG S-19264T (=DSM 44701T), isolated from a smear-ripened cheese.</title>
        <authorList>
            <consortium name="US DOE Joint Genome Institute (JGI-PGF)"/>
            <person name="Walter F."/>
            <person name="Albersmeier A."/>
            <person name="Kalinowski J."/>
            <person name="Ruckert C."/>
        </authorList>
    </citation>
    <scope>NUCLEOTIDE SEQUENCE</scope>
    <source>
        <strain evidence="3">CGMCC 1.15763</strain>
    </source>
</reference>
<evidence type="ECO:0000313" key="4">
    <source>
        <dbReference type="Proteomes" id="UP000633278"/>
    </source>
</evidence>
<comment type="caution">
    <text evidence="3">The sequence shown here is derived from an EMBL/GenBank/DDBJ whole genome shotgun (WGS) entry which is preliminary data.</text>
</comment>
<protein>
    <submittedName>
        <fullName evidence="3">Membrane protein</fullName>
    </submittedName>
</protein>
<dbReference type="Proteomes" id="UP000633278">
    <property type="component" value="Unassembled WGS sequence"/>
</dbReference>
<accession>A0A917MEJ1</accession>
<reference evidence="3" key="2">
    <citation type="submission" date="2020-09" db="EMBL/GenBank/DDBJ databases">
        <authorList>
            <person name="Sun Q."/>
            <person name="Zhou Y."/>
        </authorList>
    </citation>
    <scope>NUCLEOTIDE SEQUENCE</scope>
    <source>
        <strain evidence="3">CGMCC 1.15763</strain>
    </source>
</reference>
<keyword evidence="1" id="KW-0812">Transmembrane</keyword>
<feature type="domain" description="Aerotolerance regulator N-terminal" evidence="2">
    <location>
        <begin position="1"/>
        <end position="76"/>
    </location>
</feature>
<sequence length="652" mass="74673">MQFKQPEILYFLLFLLVPILVHLFQLQKLKKTPFSNVAFLQKISLKNRKSSKLKKWLILTARLLVFSGLIFAFSQPYFSDEIHSKKQHTFIYLDNSLSTSAKGKKGELLAVAIQEIIENSFENVSYSLLTNTDFYENLSAEELKKTLLLTKTSGKESDLNAVLLQINLHFLSKIKTLNNYVLISDFQINNKNTEIDFTNVTPPISLIKLQPEQNYNLSIDSLYIEPKDNTDFDIYAVIKNQGAAKENISIAVFNSENPIAKQTFSIAQNETKTLHFPIQNNPNFKGNIQLENDDVFHFDNRLFFSLHPQQKINVLSIGKTATFTTRIFNKEAYNFSSTSVTNINYAIAENQNLIILNELQEIPNSLTDFLSGFTKNGGTIAIIPNAFLNLNSYNQLLSKLKAGFIQPLARDSLQITAINYNHPFFTGVFEKSIQNFQYPYASFNYWVKTSKQNKLLSLENEQSFLSSFNLNNSNFYWFSSPLDPAYSNFTYSPLVVPVFYNIAKFSLNKPISYYTIGAQNNIEIPTRISKDQVLSIEGVEQSFIPLQQSYTNKVNLQIGDQLSQAGIYQVKNEGNSIQSIAFNYSNTESSLRFLDLNNLSKENSKLNTANSIKELLYENHKKNEVTWLWKWFLALAIVSLFFEILILKLFKP</sequence>
<name>A0A917MEJ1_9FLAO</name>
<dbReference type="RefSeq" id="WP_188599444.1">
    <property type="nucleotide sequence ID" value="NZ_BMJW01000003.1"/>
</dbReference>
<feature type="transmembrane region" description="Helical" evidence="1">
    <location>
        <begin position="56"/>
        <end position="78"/>
    </location>
</feature>
<dbReference type="AlphaFoldDB" id="A0A917MEJ1"/>
<organism evidence="3 4">
    <name type="scientific">Polaribacter pacificus</name>
    <dbReference type="NCBI Taxonomy" id="1775173"/>
    <lineage>
        <taxon>Bacteria</taxon>
        <taxon>Pseudomonadati</taxon>
        <taxon>Bacteroidota</taxon>
        <taxon>Flavobacteriia</taxon>
        <taxon>Flavobacteriales</taxon>
        <taxon>Flavobacteriaceae</taxon>
    </lineage>
</organism>
<feature type="transmembrane region" description="Helical" evidence="1">
    <location>
        <begin position="627"/>
        <end position="650"/>
    </location>
</feature>
<evidence type="ECO:0000259" key="2">
    <source>
        <dbReference type="Pfam" id="PF07584"/>
    </source>
</evidence>